<keyword evidence="4" id="KW-0433">Leucine-rich repeat</keyword>
<dbReference type="FunFam" id="3.80.10.10:FF:000111">
    <property type="entry name" value="LRR receptor-like serine/threonine-protein kinase ERECTA"/>
    <property type="match status" value="1"/>
</dbReference>
<dbReference type="EMBL" id="JBDFQZ010000005">
    <property type="protein sequence ID" value="KAK9724690.1"/>
    <property type="molecule type" value="Genomic_DNA"/>
</dbReference>
<dbReference type="InterPro" id="IPR003591">
    <property type="entry name" value="Leu-rich_rpt_typical-subtyp"/>
</dbReference>
<reference evidence="12" key="1">
    <citation type="submission" date="2024-03" db="EMBL/GenBank/DDBJ databases">
        <title>WGS assembly of Saponaria officinalis var. Norfolk2.</title>
        <authorList>
            <person name="Jenkins J."/>
            <person name="Shu S."/>
            <person name="Grimwood J."/>
            <person name="Barry K."/>
            <person name="Goodstein D."/>
            <person name="Schmutz J."/>
            <person name="Leebens-Mack J."/>
            <person name="Osbourn A."/>
        </authorList>
    </citation>
    <scope>NUCLEOTIDE SEQUENCE [LARGE SCALE GENOMIC DNA]</scope>
    <source>
        <strain evidence="12">JIC</strain>
    </source>
</reference>
<sequence length="475" mass="52551">MQTNFSYLDISNAGISDSVPITFWNPLSSKLGHLDMSHNQFYGSISNLTFKSEFLTDIDLSFNHFTREIPSVFTDGFSLYLNDNMFSDAFYILCPETELLLEQLDLSNNLLSGALPDFWTNFGHLLSLHLENNRFSGNIPKSIGTIQSLQYLHLNNNTFSGSFPTSMKNCTSLLILYLGYNSFTGYIPSWVGNVFPNLGALILRKNNFLGELPVSLCQLSDLQILDLAFNNISSNIPKCVRNLASMGQKGDISLYFDTAVSNVGYQPVSTEHESAIVTWKNEEQMFKNSLGLVKLIDLSYNLFHGNIPDEISYLAGLVSLDLSGNNLSENIPSEIGNLIGLELLDLSNNHLTSEIPVSLSKVTNLGILDLSNNDLSGEIPKSTQLQSFDAVSYTGNAGLCGAPLPKCLKDQAAPANVLNEDERDDFDVFPGLYISVVLGVIVGFWAFCGTLVIKTSWRHAYFRLLDNIKDKVLCC</sequence>
<keyword evidence="13" id="KW-1185">Reference proteome</keyword>
<evidence type="ECO:0000256" key="10">
    <source>
        <dbReference type="ARBA" id="ARBA00023180"/>
    </source>
</evidence>
<evidence type="ECO:0000313" key="12">
    <source>
        <dbReference type="EMBL" id="KAK9724690.1"/>
    </source>
</evidence>
<keyword evidence="10" id="KW-0325">Glycoprotein</keyword>
<gene>
    <name evidence="12" type="ORF">RND81_05G092600</name>
</gene>
<keyword evidence="5 11" id="KW-0812">Transmembrane</keyword>
<evidence type="ECO:0000256" key="9">
    <source>
        <dbReference type="ARBA" id="ARBA00023136"/>
    </source>
</evidence>
<comment type="similarity">
    <text evidence="2">Belongs to the RLP family.</text>
</comment>
<dbReference type="GO" id="GO:0005886">
    <property type="term" value="C:plasma membrane"/>
    <property type="evidence" value="ECO:0007669"/>
    <property type="project" value="UniProtKB-SubCell"/>
</dbReference>
<evidence type="ECO:0000256" key="11">
    <source>
        <dbReference type="SAM" id="Phobius"/>
    </source>
</evidence>
<dbReference type="PANTHER" id="PTHR48063">
    <property type="entry name" value="LRR RECEPTOR-LIKE KINASE"/>
    <property type="match status" value="1"/>
</dbReference>
<dbReference type="Proteomes" id="UP001443914">
    <property type="component" value="Unassembled WGS sequence"/>
</dbReference>
<dbReference type="PANTHER" id="PTHR48063:SF101">
    <property type="entry name" value="LRR RECEPTOR-LIKE SERINE_THREONINE-PROTEIN KINASE FLS2"/>
    <property type="match status" value="1"/>
</dbReference>
<dbReference type="FunFam" id="3.80.10.10:FF:000095">
    <property type="entry name" value="LRR receptor-like serine/threonine-protein kinase GSO1"/>
    <property type="match status" value="1"/>
</dbReference>
<evidence type="ECO:0000313" key="13">
    <source>
        <dbReference type="Proteomes" id="UP001443914"/>
    </source>
</evidence>
<comment type="caution">
    <text evidence="12">The sequence shown here is derived from an EMBL/GenBank/DDBJ whole genome shotgun (WGS) entry which is preliminary data.</text>
</comment>
<dbReference type="SMART" id="SM00365">
    <property type="entry name" value="LRR_SD22"/>
    <property type="match status" value="5"/>
</dbReference>
<keyword evidence="7" id="KW-0677">Repeat</keyword>
<protein>
    <submittedName>
        <fullName evidence="12">Uncharacterized protein</fullName>
    </submittedName>
</protein>
<evidence type="ECO:0000256" key="7">
    <source>
        <dbReference type="ARBA" id="ARBA00022737"/>
    </source>
</evidence>
<dbReference type="PROSITE" id="PS51450">
    <property type="entry name" value="LRR"/>
    <property type="match status" value="1"/>
</dbReference>
<keyword evidence="3" id="KW-1003">Cell membrane</keyword>
<accession>A0AAW1KR90</accession>
<organism evidence="12 13">
    <name type="scientific">Saponaria officinalis</name>
    <name type="common">Common soapwort</name>
    <name type="synonym">Lychnis saponaria</name>
    <dbReference type="NCBI Taxonomy" id="3572"/>
    <lineage>
        <taxon>Eukaryota</taxon>
        <taxon>Viridiplantae</taxon>
        <taxon>Streptophyta</taxon>
        <taxon>Embryophyta</taxon>
        <taxon>Tracheophyta</taxon>
        <taxon>Spermatophyta</taxon>
        <taxon>Magnoliopsida</taxon>
        <taxon>eudicotyledons</taxon>
        <taxon>Gunneridae</taxon>
        <taxon>Pentapetalae</taxon>
        <taxon>Caryophyllales</taxon>
        <taxon>Caryophyllaceae</taxon>
        <taxon>Caryophylleae</taxon>
        <taxon>Saponaria</taxon>
    </lineage>
</organism>
<dbReference type="InterPro" id="IPR001611">
    <property type="entry name" value="Leu-rich_rpt"/>
</dbReference>
<evidence type="ECO:0000256" key="4">
    <source>
        <dbReference type="ARBA" id="ARBA00022614"/>
    </source>
</evidence>
<evidence type="ECO:0000256" key="3">
    <source>
        <dbReference type="ARBA" id="ARBA00022475"/>
    </source>
</evidence>
<dbReference type="SMART" id="SM00369">
    <property type="entry name" value="LRR_TYP"/>
    <property type="match status" value="3"/>
</dbReference>
<keyword evidence="6" id="KW-0732">Signal</keyword>
<dbReference type="PRINTS" id="PR00019">
    <property type="entry name" value="LEURICHRPT"/>
</dbReference>
<comment type="subcellular location">
    <subcellularLocation>
        <location evidence="1">Cell membrane</location>
        <topology evidence="1">Single-pass type I membrane protein</topology>
    </subcellularLocation>
</comment>
<dbReference type="InterPro" id="IPR046956">
    <property type="entry name" value="RLP23-like"/>
</dbReference>
<dbReference type="SUPFAM" id="SSF52058">
    <property type="entry name" value="L domain-like"/>
    <property type="match status" value="2"/>
</dbReference>
<proteinExistence type="inferred from homology"/>
<dbReference type="InterPro" id="IPR032675">
    <property type="entry name" value="LRR_dom_sf"/>
</dbReference>
<feature type="transmembrane region" description="Helical" evidence="11">
    <location>
        <begin position="432"/>
        <end position="453"/>
    </location>
</feature>
<keyword evidence="8 11" id="KW-1133">Transmembrane helix</keyword>
<evidence type="ECO:0000256" key="6">
    <source>
        <dbReference type="ARBA" id="ARBA00022729"/>
    </source>
</evidence>
<evidence type="ECO:0000256" key="8">
    <source>
        <dbReference type="ARBA" id="ARBA00022989"/>
    </source>
</evidence>
<dbReference type="Gene3D" id="3.80.10.10">
    <property type="entry name" value="Ribonuclease Inhibitor"/>
    <property type="match status" value="1"/>
</dbReference>
<name>A0AAW1KR90_SAPOF</name>
<evidence type="ECO:0000256" key="2">
    <source>
        <dbReference type="ARBA" id="ARBA00009592"/>
    </source>
</evidence>
<dbReference type="Pfam" id="PF00560">
    <property type="entry name" value="LRR_1"/>
    <property type="match status" value="9"/>
</dbReference>
<dbReference type="AlphaFoldDB" id="A0AAW1KR90"/>
<evidence type="ECO:0000256" key="1">
    <source>
        <dbReference type="ARBA" id="ARBA00004251"/>
    </source>
</evidence>
<keyword evidence="9 11" id="KW-0472">Membrane</keyword>
<evidence type="ECO:0000256" key="5">
    <source>
        <dbReference type="ARBA" id="ARBA00022692"/>
    </source>
</evidence>